<proteinExistence type="predicted"/>
<dbReference type="Pfam" id="PF13649">
    <property type="entry name" value="Methyltransf_25"/>
    <property type="match status" value="1"/>
</dbReference>
<evidence type="ECO:0000313" key="3">
    <source>
        <dbReference type="Proteomes" id="UP001500305"/>
    </source>
</evidence>
<organism evidence="2 3">
    <name type="scientific">Kitasatospora cystarginea</name>
    <dbReference type="NCBI Taxonomy" id="58350"/>
    <lineage>
        <taxon>Bacteria</taxon>
        <taxon>Bacillati</taxon>
        <taxon>Actinomycetota</taxon>
        <taxon>Actinomycetes</taxon>
        <taxon>Kitasatosporales</taxon>
        <taxon>Streptomycetaceae</taxon>
        <taxon>Kitasatospora</taxon>
    </lineage>
</organism>
<dbReference type="Gene3D" id="2.20.130.10">
    <property type="entry name" value="CAC2371-like domains"/>
    <property type="match status" value="1"/>
</dbReference>
<dbReference type="InterPro" id="IPR041698">
    <property type="entry name" value="Methyltransf_25"/>
</dbReference>
<dbReference type="SUPFAM" id="SSF53335">
    <property type="entry name" value="S-adenosyl-L-methionine-dependent methyltransferases"/>
    <property type="match status" value="1"/>
</dbReference>
<accession>A0ABN3DPI4</accession>
<dbReference type="InterPro" id="IPR029063">
    <property type="entry name" value="SAM-dependent_MTases_sf"/>
</dbReference>
<dbReference type="PANTHER" id="PTHR43464:SF23">
    <property type="entry name" value="JUVENILE HORMONE ACID O-METHYLTRANSFERASE"/>
    <property type="match status" value="1"/>
</dbReference>
<gene>
    <name evidence="2" type="ORF">GCM10010430_19040</name>
</gene>
<protein>
    <recommendedName>
        <fullName evidence="1">Methyltransferase domain-containing protein</fullName>
    </recommendedName>
</protein>
<dbReference type="CDD" id="cd02440">
    <property type="entry name" value="AdoMet_MTases"/>
    <property type="match status" value="1"/>
</dbReference>
<reference evidence="2 3" key="1">
    <citation type="journal article" date="2019" name="Int. J. Syst. Evol. Microbiol.">
        <title>The Global Catalogue of Microorganisms (GCM) 10K type strain sequencing project: providing services to taxonomists for standard genome sequencing and annotation.</title>
        <authorList>
            <consortium name="The Broad Institute Genomics Platform"/>
            <consortium name="The Broad Institute Genome Sequencing Center for Infectious Disease"/>
            <person name="Wu L."/>
            <person name="Ma J."/>
        </authorList>
    </citation>
    <scope>NUCLEOTIDE SEQUENCE [LARGE SCALE GENOMIC DNA]</scope>
    <source>
        <strain evidence="2 3">JCM 7356</strain>
    </source>
</reference>
<evidence type="ECO:0000313" key="2">
    <source>
        <dbReference type="EMBL" id="GAA2238216.1"/>
    </source>
</evidence>
<evidence type="ECO:0000259" key="1">
    <source>
        <dbReference type="Pfam" id="PF13649"/>
    </source>
</evidence>
<comment type="caution">
    <text evidence="2">The sequence shown here is derived from an EMBL/GenBank/DDBJ whole genome shotgun (WGS) entry which is preliminary data.</text>
</comment>
<dbReference type="EMBL" id="BAAATR010000006">
    <property type="protein sequence ID" value="GAA2238216.1"/>
    <property type="molecule type" value="Genomic_DNA"/>
</dbReference>
<dbReference type="Proteomes" id="UP001500305">
    <property type="component" value="Unassembled WGS sequence"/>
</dbReference>
<feature type="domain" description="Methyltransferase" evidence="1">
    <location>
        <begin position="52"/>
        <end position="145"/>
    </location>
</feature>
<dbReference type="PANTHER" id="PTHR43464">
    <property type="entry name" value="METHYLTRANSFERASE"/>
    <property type="match status" value="1"/>
</dbReference>
<keyword evidence="3" id="KW-1185">Reference proteome</keyword>
<dbReference type="Gene3D" id="3.40.50.150">
    <property type="entry name" value="Vaccinia Virus protein VP39"/>
    <property type="match status" value="1"/>
</dbReference>
<sequence>MASTVPTDHAAVAYDATAPFYDSLTRQDDYTVFGDVLESLIKRADPPGVRLLDAGCGTGRSTAAFAERGFEPTGVDISPAMIDIARAKHGHTGIEFHVHDIRLPFEHGGPYDVVLCMSDIANYLADKAHLGEALASLGSVLRPGGVLVFDANTARGYQLMRESHVFDSEDLHAVLRGRFLPEDGDPHRFQLTMDAFRRTGPEANTWTRESVQHLQRHHSPAEFADLLDAAGLELLGAHGLERTGTLSDSLDEDRHTKGLYLAVRRTAA</sequence>
<name>A0ABN3DPI4_9ACTN</name>